<evidence type="ECO:0000256" key="1">
    <source>
        <dbReference type="SAM" id="MobiDB-lite"/>
    </source>
</evidence>
<feature type="compositionally biased region" description="Polar residues" evidence="1">
    <location>
        <begin position="45"/>
        <end position="54"/>
    </location>
</feature>
<proteinExistence type="predicted"/>
<dbReference type="AlphaFoldDB" id="A0A2R6NZI8"/>
<feature type="compositionally biased region" description="Polar residues" evidence="1">
    <location>
        <begin position="100"/>
        <end position="109"/>
    </location>
</feature>
<dbReference type="EMBL" id="MLYV02000622">
    <property type="protein sequence ID" value="PSR81315.1"/>
    <property type="molecule type" value="Genomic_DNA"/>
</dbReference>
<dbReference type="STRING" id="98765.A0A2R6NZI8"/>
<dbReference type="Proteomes" id="UP000186601">
    <property type="component" value="Unassembled WGS sequence"/>
</dbReference>
<sequence length="129" mass="13807">MVACKPISYAWSTGRSTSIISIIIKGLLSSHVLVSASKSGVPMNINGTHYSPQSPRMKEFKGESPTSVATPGSWPESVGGGSGKNSISFSSTSHHLRRPTFSQIVSSGPPTEEKKRVVVEITPNIKLRR</sequence>
<feature type="region of interest" description="Disordered" evidence="1">
    <location>
        <begin position="43"/>
        <end position="115"/>
    </location>
</feature>
<gene>
    <name evidence="2" type="ORF">PHLCEN_2v6394</name>
</gene>
<accession>A0A2R6NZI8</accession>
<organism evidence="2 3">
    <name type="scientific">Hermanssonia centrifuga</name>
    <dbReference type="NCBI Taxonomy" id="98765"/>
    <lineage>
        <taxon>Eukaryota</taxon>
        <taxon>Fungi</taxon>
        <taxon>Dikarya</taxon>
        <taxon>Basidiomycota</taxon>
        <taxon>Agaricomycotina</taxon>
        <taxon>Agaricomycetes</taxon>
        <taxon>Polyporales</taxon>
        <taxon>Meruliaceae</taxon>
        <taxon>Hermanssonia</taxon>
    </lineage>
</organism>
<protein>
    <submittedName>
        <fullName evidence="2">Uncharacterized protein</fullName>
    </submittedName>
</protein>
<feature type="compositionally biased region" description="Polar residues" evidence="1">
    <location>
        <begin position="84"/>
        <end position="93"/>
    </location>
</feature>
<comment type="caution">
    <text evidence="2">The sequence shown here is derived from an EMBL/GenBank/DDBJ whole genome shotgun (WGS) entry which is preliminary data.</text>
</comment>
<evidence type="ECO:0000313" key="3">
    <source>
        <dbReference type="Proteomes" id="UP000186601"/>
    </source>
</evidence>
<reference evidence="2 3" key="1">
    <citation type="submission" date="2018-02" db="EMBL/GenBank/DDBJ databases">
        <title>Genome sequence of the basidiomycete white-rot fungus Phlebia centrifuga.</title>
        <authorList>
            <person name="Granchi Z."/>
            <person name="Peng M."/>
            <person name="de Vries R.P."/>
            <person name="Hilden K."/>
            <person name="Makela M.R."/>
            <person name="Grigoriev I."/>
            <person name="Riley R."/>
        </authorList>
    </citation>
    <scope>NUCLEOTIDE SEQUENCE [LARGE SCALE GENOMIC DNA]</scope>
    <source>
        <strain evidence="2 3">FBCC195</strain>
    </source>
</reference>
<keyword evidence="3" id="KW-1185">Reference proteome</keyword>
<evidence type="ECO:0000313" key="2">
    <source>
        <dbReference type="EMBL" id="PSR81315.1"/>
    </source>
</evidence>
<name>A0A2R6NZI8_9APHY</name>